<gene>
    <name evidence="1" type="ORF">JIV24_16095</name>
</gene>
<evidence type="ECO:0000313" key="2">
    <source>
        <dbReference type="Proteomes" id="UP000605676"/>
    </source>
</evidence>
<dbReference type="RefSeq" id="WP_200466091.1">
    <property type="nucleotide sequence ID" value="NZ_JAENRR010000044.1"/>
</dbReference>
<comment type="caution">
    <text evidence="1">The sequence shown here is derived from an EMBL/GenBank/DDBJ whole genome shotgun (WGS) entry which is preliminary data.</text>
</comment>
<reference evidence="1 2" key="1">
    <citation type="submission" date="2021-01" db="EMBL/GenBank/DDBJ databases">
        <title>Carboxyliciviraga sp.nov., isolated from coastal sediments.</title>
        <authorList>
            <person name="Lu D."/>
            <person name="Zhang T."/>
        </authorList>
    </citation>
    <scope>NUCLEOTIDE SEQUENCE [LARGE SCALE GENOMIC DNA]</scope>
    <source>
        <strain evidence="1 2">N1Y132</strain>
    </source>
</reference>
<organism evidence="1 2">
    <name type="scientific">Carboxylicivirga marina</name>
    <dbReference type="NCBI Taxonomy" id="2800988"/>
    <lineage>
        <taxon>Bacteria</taxon>
        <taxon>Pseudomonadati</taxon>
        <taxon>Bacteroidota</taxon>
        <taxon>Bacteroidia</taxon>
        <taxon>Marinilabiliales</taxon>
        <taxon>Marinilabiliaceae</taxon>
        <taxon>Carboxylicivirga</taxon>
    </lineage>
</organism>
<dbReference type="EMBL" id="JAENRR010000044">
    <property type="protein sequence ID" value="MBK3518870.1"/>
    <property type="molecule type" value="Genomic_DNA"/>
</dbReference>
<sequence>MISRINCFMCLIVLLVLASFVSYQQSSIPLEEQLDAIFECDRFKVTIPHHGGYAASIFGKGILRLQRQKSDSTYLVCYKDAIDKRKLEFTIDEKEYGKFKDLFLRLIDIHNPSKKLSGNCLTIDHNYILEATKHTLVIKPDKGQTESNCLINWIYNKELNN</sequence>
<dbReference type="Proteomes" id="UP000605676">
    <property type="component" value="Unassembled WGS sequence"/>
</dbReference>
<evidence type="ECO:0000313" key="1">
    <source>
        <dbReference type="EMBL" id="MBK3518870.1"/>
    </source>
</evidence>
<protein>
    <submittedName>
        <fullName evidence="1">Uncharacterized protein</fullName>
    </submittedName>
</protein>
<name>A0ABS1HMM2_9BACT</name>
<keyword evidence="2" id="KW-1185">Reference proteome</keyword>
<accession>A0ABS1HMM2</accession>
<proteinExistence type="predicted"/>